<dbReference type="GO" id="GO:0005524">
    <property type="term" value="F:ATP binding"/>
    <property type="evidence" value="ECO:0007669"/>
    <property type="project" value="UniProtKB-KW"/>
</dbReference>
<dbReference type="EMBL" id="JACJVR010000029">
    <property type="protein sequence ID" value="MBB6691399.1"/>
    <property type="molecule type" value="Genomic_DNA"/>
</dbReference>
<evidence type="ECO:0000313" key="16">
    <source>
        <dbReference type="Proteomes" id="UP000553776"/>
    </source>
</evidence>
<evidence type="ECO:0000256" key="5">
    <source>
        <dbReference type="ARBA" id="ARBA00022763"/>
    </source>
</evidence>
<feature type="domain" description="ABC transporter" evidence="14">
    <location>
        <begin position="1"/>
        <end position="435"/>
    </location>
</feature>
<sequence>MRTSDFIRVTGAREKNLKNVSVAIPKKKITVFAGVSGSGKSALVFDTIAAEAQRQLNESYSSFVRNRLPHYGQPEVDSIDHLAAAIVINQRRIGGNGRSTVGTATDIYALLRLLFSRFGRPFAGYSDIFSFNNPQGMCPECEGLGKVKTVHPERLLDKEKSLNEGAIEFPTFRPGDFRWKRYVCTGLFDNDKKIKDYTEDELDTLLYKTGFKPPNPTKEWPPTSYYEGVVPRIKRTFLNRDSRDVARYKDAIDRVATEETCPLCGGGRLQQAVLACRINGKSIADCAGMPIGELLRFVQDVQEPAAQTVTEEMAKRLRHIVSVGLGYLTLNRDTASLSGGESQRIKLVRQLGNSLTDMIYIFDEPSIGLHPHDVGNINRLMRELRDKGNTVLIVEHDPDVIRIADHLVEMGPEAGAGGGRIVYEGTLSGLLSAHTLTSEYVKRKPEFKPEPRMPNGWIEVKGVRRNNLKGIDVRFPLGIMTVVTGVAGSGKSTLVRDVLSSCRPDAVYIDQGAIGASVRSNIATYSGMFDEVRRLFAAANRTSASLFSFNSQGACPECKGLGEVYIDFAFMDTVSSECERCRGRRFTDEVLAYTLRGKNISEVLAMTVDEALSFFAEEEIASALRRIQETGIGYLTLGQPLSTLSGGELQRFKLAMELASGGEGKLYVLDEPTTGLHMSDVERLIRIMNRLVDQGGTLIVIEHNLDVIHQADWIVDLGPGAGEEGGRLLYEGVPKNIVGCSASVTGKYINGGRANSFV</sequence>
<dbReference type="InterPro" id="IPR003593">
    <property type="entry name" value="AAA+_ATPase"/>
</dbReference>
<comment type="subcellular location">
    <subcellularLocation>
        <location evidence="1">Cytoplasm</location>
    </subcellularLocation>
</comment>
<name>A0A841TUP9_9BACL</name>
<protein>
    <recommendedName>
        <fullName evidence="12">UvrABC system protein A</fullName>
    </recommendedName>
    <alternativeName>
        <fullName evidence="13">Excinuclease ABC subunit A</fullName>
    </alternativeName>
</protein>
<keyword evidence="4" id="KW-0547">Nucleotide-binding</keyword>
<dbReference type="Gene3D" id="1.10.8.280">
    <property type="entry name" value="ABC transporter ATPase domain-like"/>
    <property type="match status" value="1"/>
</dbReference>
<evidence type="ECO:0000256" key="6">
    <source>
        <dbReference type="ARBA" id="ARBA00022769"/>
    </source>
</evidence>
<organism evidence="15 16">
    <name type="scientific">Cohnella xylanilytica</name>
    <dbReference type="NCBI Taxonomy" id="557555"/>
    <lineage>
        <taxon>Bacteria</taxon>
        <taxon>Bacillati</taxon>
        <taxon>Bacillota</taxon>
        <taxon>Bacilli</taxon>
        <taxon>Bacillales</taxon>
        <taxon>Paenibacillaceae</taxon>
        <taxon>Cohnella</taxon>
    </lineage>
</organism>
<feature type="domain" description="ABC transporter" evidence="14">
    <location>
        <begin position="451"/>
        <end position="744"/>
    </location>
</feature>
<dbReference type="SMART" id="SM00382">
    <property type="entry name" value="AAA"/>
    <property type="match status" value="2"/>
</dbReference>
<dbReference type="Gene3D" id="3.40.50.300">
    <property type="entry name" value="P-loop containing nucleotide triphosphate hydrolases"/>
    <property type="match status" value="2"/>
</dbReference>
<evidence type="ECO:0000256" key="10">
    <source>
        <dbReference type="ARBA" id="ARBA00023204"/>
    </source>
</evidence>
<dbReference type="AlphaFoldDB" id="A0A841TUP9"/>
<evidence type="ECO:0000256" key="1">
    <source>
        <dbReference type="ARBA" id="ARBA00004496"/>
    </source>
</evidence>
<dbReference type="PANTHER" id="PTHR43152:SF1">
    <property type="entry name" value="UVRA PROTEIN"/>
    <property type="match status" value="1"/>
</dbReference>
<dbReference type="GO" id="GO:0004518">
    <property type="term" value="F:nuclease activity"/>
    <property type="evidence" value="ECO:0007669"/>
    <property type="project" value="UniProtKB-KW"/>
</dbReference>
<dbReference type="Proteomes" id="UP000553776">
    <property type="component" value="Unassembled WGS sequence"/>
</dbReference>
<evidence type="ECO:0000256" key="11">
    <source>
        <dbReference type="ARBA" id="ARBA00038000"/>
    </source>
</evidence>
<evidence type="ECO:0000256" key="2">
    <source>
        <dbReference type="ARBA" id="ARBA00022490"/>
    </source>
</evidence>
<dbReference type="Pfam" id="PF00005">
    <property type="entry name" value="ABC_tran"/>
    <property type="match status" value="1"/>
</dbReference>
<dbReference type="SUPFAM" id="SSF52540">
    <property type="entry name" value="P-loop containing nucleoside triphosphate hydrolases"/>
    <property type="match status" value="2"/>
</dbReference>
<keyword evidence="10" id="KW-0234">DNA repair</keyword>
<dbReference type="GO" id="GO:0003677">
    <property type="term" value="F:DNA binding"/>
    <property type="evidence" value="ECO:0007669"/>
    <property type="project" value="UniProtKB-KW"/>
</dbReference>
<dbReference type="PANTHER" id="PTHR43152">
    <property type="entry name" value="UVRABC SYSTEM PROTEIN A"/>
    <property type="match status" value="1"/>
</dbReference>
<keyword evidence="16" id="KW-1185">Reference proteome</keyword>
<evidence type="ECO:0000313" key="15">
    <source>
        <dbReference type="EMBL" id="MBB6691399.1"/>
    </source>
</evidence>
<gene>
    <name evidence="15" type="ORF">H7B90_08325</name>
</gene>
<accession>A0A841TUP9</accession>
<dbReference type="InterPro" id="IPR017871">
    <property type="entry name" value="ABC_transporter-like_CS"/>
</dbReference>
<evidence type="ECO:0000256" key="8">
    <source>
        <dbReference type="ARBA" id="ARBA00022881"/>
    </source>
</evidence>
<keyword evidence="9" id="KW-0238">DNA-binding</keyword>
<dbReference type="InterPro" id="IPR027417">
    <property type="entry name" value="P-loop_NTPase"/>
</dbReference>
<keyword evidence="5" id="KW-0227">DNA damage</keyword>
<evidence type="ECO:0000256" key="4">
    <source>
        <dbReference type="ARBA" id="ARBA00022741"/>
    </source>
</evidence>
<keyword evidence="2" id="KW-0963">Cytoplasm</keyword>
<evidence type="ECO:0000256" key="12">
    <source>
        <dbReference type="ARBA" id="ARBA00039316"/>
    </source>
</evidence>
<proteinExistence type="inferred from homology"/>
<reference evidence="15 16" key="1">
    <citation type="submission" date="2020-08" db="EMBL/GenBank/DDBJ databases">
        <title>Cohnella phylogeny.</title>
        <authorList>
            <person name="Dunlap C."/>
        </authorList>
    </citation>
    <scope>NUCLEOTIDE SEQUENCE [LARGE SCALE GENOMIC DNA]</scope>
    <source>
        <strain evidence="15 16">DSM 25239</strain>
    </source>
</reference>
<evidence type="ECO:0000256" key="13">
    <source>
        <dbReference type="ARBA" id="ARBA00042156"/>
    </source>
</evidence>
<evidence type="ECO:0000256" key="7">
    <source>
        <dbReference type="ARBA" id="ARBA00022840"/>
    </source>
</evidence>
<evidence type="ECO:0000259" key="14">
    <source>
        <dbReference type="PROSITE" id="PS50893"/>
    </source>
</evidence>
<evidence type="ECO:0000256" key="3">
    <source>
        <dbReference type="ARBA" id="ARBA00022737"/>
    </source>
</evidence>
<dbReference type="PROSITE" id="PS50893">
    <property type="entry name" value="ABC_TRANSPORTER_2"/>
    <property type="match status" value="2"/>
</dbReference>
<dbReference type="Gene3D" id="1.20.1580.10">
    <property type="entry name" value="ABC transporter ATPase like domain"/>
    <property type="match status" value="2"/>
</dbReference>
<comment type="similarity">
    <text evidence="11">Belongs to the ABC transporter superfamily. UvrA family.</text>
</comment>
<dbReference type="GO" id="GO:0006281">
    <property type="term" value="P:DNA repair"/>
    <property type="evidence" value="ECO:0007669"/>
    <property type="project" value="UniProtKB-KW"/>
</dbReference>
<comment type="caution">
    <text evidence="15">The sequence shown here is derived from an EMBL/GenBank/DDBJ whole genome shotgun (WGS) entry which is preliminary data.</text>
</comment>
<dbReference type="RefSeq" id="WP_185135399.1">
    <property type="nucleotide sequence ID" value="NZ_JACJVR010000029.1"/>
</dbReference>
<dbReference type="GO" id="GO:0005737">
    <property type="term" value="C:cytoplasm"/>
    <property type="evidence" value="ECO:0007669"/>
    <property type="project" value="UniProtKB-SubCell"/>
</dbReference>
<keyword evidence="6" id="KW-0228">DNA excision</keyword>
<keyword evidence="8" id="KW-0267">Excision nuclease</keyword>
<dbReference type="GO" id="GO:0016887">
    <property type="term" value="F:ATP hydrolysis activity"/>
    <property type="evidence" value="ECO:0007669"/>
    <property type="project" value="InterPro"/>
</dbReference>
<keyword evidence="3" id="KW-0677">Repeat</keyword>
<dbReference type="InterPro" id="IPR003439">
    <property type="entry name" value="ABC_transporter-like_ATP-bd"/>
</dbReference>
<dbReference type="CDD" id="cd03270">
    <property type="entry name" value="ABC_UvrA_I"/>
    <property type="match status" value="1"/>
</dbReference>
<evidence type="ECO:0000256" key="9">
    <source>
        <dbReference type="ARBA" id="ARBA00023125"/>
    </source>
</evidence>
<keyword evidence="7" id="KW-0067">ATP-binding</keyword>
<dbReference type="PROSITE" id="PS00211">
    <property type="entry name" value="ABC_TRANSPORTER_1"/>
    <property type="match status" value="2"/>
</dbReference>